<protein>
    <recommendedName>
        <fullName evidence="7">Lysophospholipase</fullName>
        <ecNumber evidence="7">3.1.1.5</ecNumber>
    </recommendedName>
</protein>
<dbReference type="PROSITE" id="PS51210">
    <property type="entry name" value="PLA2C"/>
    <property type="match status" value="1"/>
</dbReference>
<keyword evidence="3 6" id="KW-0442">Lipid degradation</keyword>
<dbReference type="SUPFAM" id="SSF52151">
    <property type="entry name" value="FabD/lysophospholipase-like"/>
    <property type="match status" value="1"/>
</dbReference>
<dbReference type="GO" id="GO:0004623">
    <property type="term" value="F:phospholipase A2 activity"/>
    <property type="evidence" value="ECO:0007669"/>
    <property type="project" value="TreeGrafter"/>
</dbReference>
<dbReference type="InterPro" id="IPR016035">
    <property type="entry name" value="Acyl_Trfase/lysoPLipase"/>
</dbReference>
<accession>A0A9P8LHW7</accession>
<comment type="catalytic activity">
    <reaction evidence="7">
        <text>a 1-acyl-sn-glycero-3-phosphocholine + H2O = sn-glycerol 3-phosphocholine + a fatty acid + H(+)</text>
        <dbReference type="Rhea" id="RHEA:15177"/>
        <dbReference type="ChEBI" id="CHEBI:15377"/>
        <dbReference type="ChEBI" id="CHEBI:15378"/>
        <dbReference type="ChEBI" id="CHEBI:16870"/>
        <dbReference type="ChEBI" id="CHEBI:28868"/>
        <dbReference type="ChEBI" id="CHEBI:58168"/>
        <dbReference type="EC" id="3.1.1.5"/>
    </reaction>
</comment>
<dbReference type="GO" id="GO:0046475">
    <property type="term" value="P:glycerophospholipid catabolic process"/>
    <property type="evidence" value="ECO:0007669"/>
    <property type="project" value="TreeGrafter"/>
</dbReference>
<evidence type="ECO:0000256" key="2">
    <source>
        <dbReference type="ARBA" id="ARBA00022801"/>
    </source>
</evidence>
<evidence type="ECO:0000259" key="8">
    <source>
        <dbReference type="PROSITE" id="PS51210"/>
    </source>
</evidence>
<dbReference type="GO" id="GO:0005783">
    <property type="term" value="C:endoplasmic reticulum"/>
    <property type="evidence" value="ECO:0007669"/>
    <property type="project" value="TreeGrafter"/>
</dbReference>
<keyword evidence="2 6" id="KW-0378">Hydrolase</keyword>
<evidence type="ECO:0000256" key="5">
    <source>
        <dbReference type="ARBA" id="ARBA00023180"/>
    </source>
</evidence>
<evidence type="ECO:0000256" key="7">
    <source>
        <dbReference type="RuleBase" id="RU362103"/>
    </source>
</evidence>
<dbReference type="GO" id="GO:0005829">
    <property type="term" value="C:cytosol"/>
    <property type="evidence" value="ECO:0007669"/>
    <property type="project" value="TreeGrafter"/>
</dbReference>
<evidence type="ECO:0000313" key="9">
    <source>
        <dbReference type="EMBL" id="KAH0565724.1"/>
    </source>
</evidence>
<dbReference type="Pfam" id="PF01735">
    <property type="entry name" value="PLA2_B"/>
    <property type="match status" value="1"/>
</dbReference>
<dbReference type="SMART" id="SM00022">
    <property type="entry name" value="PLAc"/>
    <property type="match status" value="1"/>
</dbReference>
<name>A0A9P8LHW7_9PEZI</name>
<feature type="domain" description="PLA2c" evidence="8">
    <location>
        <begin position="1"/>
        <end position="351"/>
    </location>
</feature>
<dbReference type="PANTHER" id="PTHR10728">
    <property type="entry name" value="CYTOSOLIC PHOSPHOLIPASE A2"/>
    <property type="match status" value="1"/>
</dbReference>
<dbReference type="EMBL" id="JAGHQM010000066">
    <property type="protein sequence ID" value="KAH0565724.1"/>
    <property type="molecule type" value="Genomic_DNA"/>
</dbReference>
<dbReference type="Gene3D" id="3.40.1090.10">
    <property type="entry name" value="Cytosolic phospholipase A2 catalytic domain"/>
    <property type="match status" value="1"/>
</dbReference>
<reference evidence="9" key="1">
    <citation type="submission" date="2021-03" db="EMBL/GenBank/DDBJ databases">
        <title>Comparative genomics and phylogenomic investigation of the class Geoglossomycetes provide insights into ecological specialization and systematics.</title>
        <authorList>
            <person name="Melie T."/>
            <person name="Pirro S."/>
            <person name="Miller A.N."/>
            <person name="Quandt A."/>
        </authorList>
    </citation>
    <scope>NUCLEOTIDE SEQUENCE</scope>
    <source>
        <strain evidence="9">CAQ_001_2017</strain>
    </source>
</reference>
<comment type="caution">
    <text evidence="9">The sequence shown here is derived from an EMBL/GenBank/DDBJ whole genome shotgun (WGS) entry which is preliminary data.</text>
</comment>
<dbReference type="InterPro" id="IPR002642">
    <property type="entry name" value="LysoPLipase_cat_dom"/>
</dbReference>
<keyword evidence="10" id="KW-1185">Reference proteome</keyword>
<evidence type="ECO:0000313" key="10">
    <source>
        <dbReference type="Proteomes" id="UP000750711"/>
    </source>
</evidence>
<evidence type="ECO:0000256" key="4">
    <source>
        <dbReference type="ARBA" id="ARBA00023098"/>
    </source>
</evidence>
<evidence type="ECO:0000256" key="1">
    <source>
        <dbReference type="ARBA" id="ARBA00008780"/>
    </source>
</evidence>
<proteinExistence type="inferred from homology"/>
<dbReference type="GO" id="GO:0004622">
    <property type="term" value="F:phosphatidylcholine lysophospholipase activity"/>
    <property type="evidence" value="ECO:0007669"/>
    <property type="project" value="UniProtKB-EC"/>
</dbReference>
<keyword evidence="4 6" id="KW-0443">Lipid metabolism</keyword>
<evidence type="ECO:0000256" key="6">
    <source>
        <dbReference type="PROSITE-ProRule" id="PRU00555"/>
    </source>
</evidence>
<dbReference type="PANTHER" id="PTHR10728:SF62">
    <property type="entry name" value="LYSOPHOSPHOLIPASE"/>
    <property type="match status" value="1"/>
</dbReference>
<dbReference type="AlphaFoldDB" id="A0A9P8LHW7"/>
<organism evidence="9 10">
    <name type="scientific">Trichoglossum hirsutum</name>
    <dbReference type="NCBI Taxonomy" id="265104"/>
    <lineage>
        <taxon>Eukaryota</taxon>
        <taxon>Fungi</taxon>
        <taxon>Dikarya</taxon>
        <taxon>Ascomycota</taxon>
        <taxon>Pezizomycotina</taxon>
        <taxon>Geoglossomycetes</taxon>
        <taxon>Geoglossales</taxon>
        <taxon>Geoglossaceae</taxon>
        <taxon>Trichoglossum</taxon>
    </lineage>
</organism>
<keyword evidence="5" id="KW-0325">Glycoprotein</keyword>
<sequence length="390" mass="42173">MINATDGGPSSTWSSISLDPQFQNGLVPMPVIVADGRAPGELPIPSNTTVYEFNPWELGSFDPTVYGFAPLEFIGSNFSGGMLPSNESCVRGFDNTGFVMGTSSSLFNQFFLHINDTDIATVVKNSLTKILSDIGEANNDIADYTPNPFYHYNNATNANAGSKRLTLVDGGEDLQNIPLQPLIQPSRHVDVIFAIDSSADTQYNWPNGTSLVATYQRSLNASGIGNGTAFPAIPDQNTFINKGLNTRPTFFGCNSSNTTSITPLIVYIPNAPYTYQSNVSTFTLTYSDSVRDEIIHNGYNVATMGNGSVDAQWPSCVGCAILSRSLERTGTAVPVACQQCFQKYCWDGMLNSTLPATYNPRNVLSEAIAKRKPSIAWMLALSVVVAWITT</sequence>
<evidence type="ECO:0000256" key="3">
    <source>
        <dbReference type="ARBA" id="ARBA00022963"/>
    </source>
</evidence>
<gene>
    <name evidence="9" type="primary">PLB1_1</name>
    <name evidence="9" type="ORF">GP486_000888</name>
</gene>
<dbReference type="Proteomes" id="UP000750711">
    <property type="component" value="Unassembled WGS sequence"/>
</dbReference>
<dbReference type="EC" id="3.1.1.5" evidence="7"/>
<comment type="similarity">
    <text evidence="1 7">Belongs to the lysophospholipase family.</text>
</comment>